<comment type="caution">
    <text evidence="1">The sequence shown here is derived from an EMBL/GenBank/DDBJ whole genome shotgun (WGS) entry which is preliminary data.</text>
</comment>
<reference evidence="1 2" key="1">
    <citation type="submission" date="2023-03" db="EMBL/GenBank/DDBJ databases">
        <title>Genome insight into feeding habits of ladybird beetles.</title>
        <authorList>
            <person name="Li H.-S."/>
            <person name="Huang Y.-H."/>
            <person name="Pang H."/>
        </authorList>
    </citation>
    <scope>NUCLEOTIDE SEQUENCE [LARGE SCALE GENOMIC DNA]</scope>
    <source>
        <strain evidence="1">SYSU_2023b</strain>
        <tissue evidence="1">Whole body</tissue>
    </source>
</reference>
<keyword evidence="2" id="KW-1185">Reference proteome</keyword>
<accession>A0AAW1TX98</accession>
<evidence type="ECO:0000313" key="1">
    <source>
        <dbReference type="EMBL" id="KAK9872311.1"/>
    </source>
</evidence>
<proteinExistence type="predicted"/>
<dbReference type="Proteomes" id="UP001431783">
    <property type="component" value="Unassembled WGS sequence"/>
</dbReference>
<dbReference type="EMBL" id="JARQZJ010000010">
    <property type="protein sequence ID" value="KAK9872311.1"/>
    <property type="molecule type" value="Genomic_DNA"/>
</dbReference>
<evidence type="ECO:0000313" key="2">
    <source>
        <dbReference type="Proteomes" id="UP001431783"/>
    </source>
</evidence>
<protein>
    <submittedName>
        <fullName evidence="1">Uncharacterized protein</fullName>
    </submittedName>
</protein>
<organism evidence="1 2">
    <name type="scientific">Henosepilachna vigintioctopunctata</name>
    <dbReference type="NCBI Taxonomy" id="420089"/>
    <lineage>
        <taxon>Eukaryota</taxon>
        <taxon>Metazoa</taxon>
        <taxon>Ecdysozoa</taxon>
        <taxon>Arthropoda</taxon>
        <taxon>Hexapoda</taxon>
        <taxon>Insecta</taxon>
        <taxon>Pterygota</taxon>
        <taxon>Neoptera</taxon>
        <taxon>Endopterygota</taxon>
        <taxon>Coleoptera</taxon>
        <taxon>Polyphaga</taxon>
        <taxon>Cucujiformia</taxon>
        <taxon>Coccinelloidea</taxon>
        <taxon>Coccinellidae</taxon>
        <taxon>Epilachninae</taxon>
        <taxon>Epilachnini</taxon>
        <taxon>Henosepilachna</taxon>
    </lineage>
</organism>
<dbReference type="AlphaFoldDB" id="A0AAW1TX98"/>
<gene>
    <name evidence="1" type="ORF">WA026_017118</name>
</gene>
<sequence length="84" mass="9826">SKSIAKVNVYLTTNWRRNSMLASKPGIVDVYHYDILLGCIHAEGTINLAVQSQKSLRNEFNYNFTTIAKYRNKERIMKRYNNIK</sequence>
<feature type="non-terminal residue" evidence="1">
    <location>
        <position position="1"/>
    </location>
</feature>
<name>A0AAW1TX98_9CUCU</name>